<feature type="region of interest" description="Disordered" evidence="1">
    <location>
        <begin position="1"/>
        <end position="21"/>
    </location>
</feature>
<proteinExistence type="predicted"/>
<protein>
    <submittedName>
        <fullName evidence="2">Uncharacterized protein</fullName>
    </submittedName>
</protein>
<name>K4Q524_9CAUD</name>
<organism evidence="2 3">
    <name type="scientific">Roseovarius Plymouth podovirus 1</name>
    <dbReference type="NCBI Taxonomy" id="926474"/>
    <lineage>
        <taxon>Viruses</taxon>
        <taxon>Duplodnaviria</taxon>
        <taxon>Heunggongvirae</taxon>
        <taxon>Uroviricota</taxon>
        <taxon>Caudoviricetes</taxon>
        <taxon>Schitoviridae</taxon>
        <taxon>Rhodovirinae</taxon>
        <taxon>Plymouthvirus</taxon>
    </lineage>
</organism>
<dbReference type="RefSeq" id="YP_009874037.1">
    <property type="nucleotide sequence ID" value="NC_049345.1"/>
</dbReference>
<reference evidence="2 3" key="1">
    <citation type="journal article" date="2014" name="Front. Microbiol.">
        <title>Comparative genomics defines the core genome of the growing N4-like phage genus and identifies N4-like Roseophage specific genes.</title>
        <authorList>
            <person name="Chan J.Z."/>
            <person name="Millard A.D."/>
            <person name="Mann N.H."/>
            <person name="Schafer H."/>
        </authorList>
    </citation>
    <scope>NUCLEOTIDE SEQUENCE [LARGE SCALE GENOMIC DNA]</scope>
</reference>
<sequence>MANFSRKFESISGSYSGGYTSKSLSPLHPDIDTQNNRGVIQIHIVSGSVTLEARLAPDAPWLPLKTWTVSAMEEVVLANQLRVVVTDEAHCWLGEVR</sequence>
<dbReference type="Proteomes" id="UP000327462">
    <property type="component" value="Segment"/>
</dbReference>
<evidence type="ECO:0000313" key="2">
    <source>
        <dbReference type="EMBL" id="CBX87975.1"/>
    </source>
</evidence>
<evidence type="ECO:0000256" key="1">
    <source>
        <dbReference type="SAM" id="MobiDB-lite"/>
    </source>
</evidence>
<keyword evidence="3" id="KW-1185">Reference proteome</keyword>
<feature type="compositionally biased region" description="Low complexity" evidence="1">
    <location>
        <begin position="10"/>
        <end position="21"/>
    </location>
</feature>
<dbReference type="GeneID" id="55803162"/>
<accession>K4Q524</accession>
<dbReference type="EMBL" id="FR719956">
    <property type="protein sequence ID" value="CBX87975.1"/>
    <property type="molecule type" value="Genomic_DNA"/>
</dbReference>
<dbReference type="KEGG" id="vg:55803162"/>
<evidence type="ECO:0000313" key="3">
    <source>
        <dbReference type="Proteomes" id="UP000327462"/>
    </source>
</evidence>